<gene>
    <name evidence="4" type="ORF">L596_024524</name>
</gene>
<dbReference type="Gene3D" id="2.130.10.10">
    <property type="entry name" value="YVTN repeat-like/Quinoprotein amine dehydrogenase"/>
    <property type="match status" value="1"/>
</dbReference>
<dbReference type="InterPro" id="IPR015943">
    <property type="entry name" value="WD40/YVTN_repeat-like_dom_sf"/>
</dbReference>
<dbReference type="SUPFAM" id="SSF50978">
    <property type="entry name" value="WD40 repeat-like"/>
    <property type="match status" value="1"/>
</dbReference>
<evidence type="ECO:0008006" key="6">
    <source>
        <dbReference type="Google" id="ProtNLM"/>
    </source>
</evidence>
<proteinExistence type="predicted"/>
<feature type="compositionally biased region" description="Basic and acidic residues" evidence="3">
    <location>
        <begin position="227"/>
        <end position="246"/>
    </location>
</feature>
<evidence type="ECO:0000313" key="5">
    <source>
        <dbReference type="Proteomes" id="UP000298663"/>
    </source>
</evidence>
<feature type="region of interest" description="Disordered" evidence="3">
    <location>
        <begin position="227"/>
        <end position="291"/>
    </location>
</feature>
<dbReference type="SUPFAM" id="SSF48371">
    <property type="entry name" value="ARM repeat"/>
    <property type="match status" value="1"/>
</dbReference>
<feature type="region of interest" description="Disordered" evidence="3">
    <location>
        <begin position="1247"/>
        <end position="1419"/>
    </location>
</feature>
<dbReference type="Proteomes" id="UP000298663">
    <property type="component" value="Unassembled WGS sequence"/>
</dbReference>
<reference evidence="4 5" key="2">
    <citation type="journal article" date="2019" name="G3 (Bethesda)">
        <title>Hybrid Assembly of the Genome of the Entomopathogenic Nematode Steinernema carpocapsae Identifies the X-Chromosome.</title>
        <authorList>
            <person name="Serra L."/>
            <person name="Macchietto M."/>
            <person name="Macias-Munoz A."/>
            <person name="McGill C.J."/>
            <person name="Rodriguez I.M."/>
            <person name="Rodriguez B."/>
            <person name="Murad R."/>
            <person name="Mortazavi A."/>
        </authorList>
    </citation>
    <scope>NUCLEOTIDE SEQUENCE [LARGE SCALE GENOMIC DNA]</scope>
    <source>
        <strain evidence="4 5">ALL</strain>
    </source>
</reference>
<dbReference type="GO" id="GO:0016567">
    <property type="term" value="P:protein ubiquitination"/>
    <property type="evidence" value="ECO:0007669"/>
    <property type="project" value="InterPro"/>
</dbReference>
<protein>
    <recommendedName>
        <fullName evidence="6">LisH domain-containing protein</fullName>
    </recommendedName>
</protein>
<feature type="compositionally biased region" description="Basic and acidic residues" evidence="3">
    <location>
        <begin position="1247"/>
        <end position="1256"/>
    </location>
</feature>
<dbReference type="OrthoDB" id="27563at2759"/>
<dbReference type="PANTHER" id="PTHR13129">
    <property type="entry name" value="VPRBP PROTEIN-RELATED"/>
    <property type="match status" value="1"/>
</dbReference>
<evidence type="ECO:0000256" key="2">
    <source>
        <dbReference type="ARBA" id="ARBA00023242"/>
    </source>
</evidence>
<reference evidence="4 5" key="1">
    <citation type="journal article" date="2015" name="Genome Biol.">
        <title>Comparative genomics of Steinernema reveals deeply conserved gene regulatory networks.</title>
        <authorList>
            <person name="Dillman A.R."/>
            <person name="Macchietto M."/>
            <person name="Porter C.F."/>
            <person name="Rogers A."/>
            <person name="Williams B."/>
            <person name="Antoshechkin I."/>
            <person name="Lee M.M."/>
            <person name="Goodwin Z."/>
            <person name="Lu X."/>
            <person name="Lewis E.E."/>
            <person name="Goodrich-Blair H."/>
            <person name="Stock S.P."/>
            <person name="Adams B.J."/>
            <person name="Sternberg P.W."/>
            <person name="Mortazavi A."/>
        </authorList>
    </citation>
    <scope>NUCLEOTIDE SEQUENCE [LARGE SCALE GENOMIC DNA]</scope>
    <source>
        <strain evidence="4 5">ALL</strain>
    </source>
</reference>
<evidence type="ECO:0000256" key="1">
    <source>
        <dbReference type="ARBA" id="ARBA00004123"/>
    </source>
</evidence>
<dbReference type="InterPro" id="IPR036322">
    <property type="entry name" value="WD40_repeat_dom_sf"/>
</dbReference>
<keyword evidence="2" id="KW-0539">Nucleus</keyword>
<feature type="compositionally biased region" description="Acidic residues" evidence="3">
    <location>
        <begin position="1298"/>
        <end position="1315"/>
    </location>
</feature>
<dbReference type="STRING" id="34508.A0A4U5MGY9"/>
<organism evidence="4 5">
    <name type="scientific">Steinernema carpocapsae</name>
    <name type="common">Entomopathogenic nematode</name>
    <dbReference type="NCBI Taxonomy" id="34508"/>
    <lineage>
        <taxon>Eukaryota</taxon>
        <taxon>Metazoa</taxon>
        <taxon>Ecdysozoa</taxon>
        <taxon>Nematoda</taxon>
        <taxon>Chromadorea</taxon>
        <taxon>Rhabditida</taxon>
        <taxon>Tylenchina</taxon>
        <taxon>Panagrolaimomorpha</taxon>
        <taxon>Strongyloidoidea</taxon>
        <taxon>Steinernematidae</taxon>
        <taxon>Steinernema</taxon>
    </lineage>
</organism>
<keyword evidence="5" id="KW-1185">Reference proteome</keyword>
<dbReference type="InterPro" id="IPR016024">
    <property type="entry name" value="ARM-type_fold"/>
</dbReference>
<comment type="subcellular location">
    <subcellularLocation>
        <location evidence="1">Nucleus</location>
    </subcellularLocation>
</comment>
<dbReference type="PANTHER" id="PTHR13129:SF4">
    <property type="entry name" value="DDB1- AND CUL4-ASSOCIATED FACTOR 1"/>
    <property type="match status" value="1"/>
</dbReference>
<evidence type="ECO:0000313" key="4">
    <source>
        <dbReference type="EMBL" id="TKR68560.1"/>
    </source>
</evidence>
<dbReference type="InterPro" id="IPR033270">
    <property type="entry name" value="VPRBP/DCAF1"/>
</dbReference>
<name>A0A4U5MGY9_STECR</name>
<feature type="compositionally biased region" description="Basic and acidic residues" evidence="3">
    <location>
        <begin position="1395"/>
        <end position="1419"/>
    </location>
</feature>
<feature type="compositionally biased region" description="Acidic residues" evidence="3">
    <location>
        <begin position="1334"/>
        <end position="1378"/>
    </location>
</feature>
<dbReference type="GO" id="GO:0080008">
    <property type="term" value="C:Cul4-RING E3 ubiquitin ligase complex"/>
    <property type="evidence" value="ECO:0007669"/>
    <property type="project" value="TreeGrafter"/>
</dbReference>
<comment type="caution">
    <text evidence="4">The sequence shown here is derived from an EMBL/GenBank/DDBJ whole genome shotgun (WGS) entry which is preliminary data.</text>
</comment>
<feature type="compositionally biased region" description="Acidic residues" evidence="3">
    <location>
        <begin position="1275"/>
        <end position="1284"/>
    </location>
</feature>
<dbReference type="GO" id="GO:0005634">
    <property type="term" value="C:nucleus"/>
    <property type="evidence" value="ECO:0007669"/>
    <property type="project" value="UniProtKB-SubCell"/>
</dbReference>
<feature type="region of interest" description="Disordered" evidence="3">
    <location>
        <begin position="1"/>
        <end position="23"/>
    </location>
</feature>
<evidence type="ECO:0000256" key="3">
    <source>
        <dbReference type="SAM" id="MobiDB-lite"/>
    </source>
</evidence>
<feature type="compositionally biased region" description="Acidic residues" evidence="3">
    <location>
        <begin position="1257"/>
        <end position="1267"/>
    </location>
</feature>
<sequence length="1419" mass="161522">MENRDNFYAPLRTTSAPLPRQRDAATDETCLQFGLIYEEWLDQNQTAGYLPTEHLKRMSELFESAYQTFLLEDPDPNDDRIPVRTNPATSYSLGIKELCSKDQFLSQLCMSYVFSTNNDVATQATRLLLSILPVIDTHSIVMDVEDFCEKLYKIAEEGPTRELRAYAIGLIAACTDITKDAAFSAYNTRLISLSLERLKEVQQAMKQEYLEEDQAKMASMPTSFAQLREEQKKASETMKPPKDTPKRLNSTSRRNPDGSPLVGPPRKKLKAAAGALNATDEPEKTPKNRKKSLKALETPLEAMDNGWSNSSITQLNKITYKPQILWPLSYVIEQRMIFQYLVTLGEFQDLLSAVIENNTLDLLLKYLDLNNTRDVRLTYDAIRFISSLLVHRKFAFAWIAKRGVEKLMRVVRESMASIGVATCLYYLSYSNDVMEAVCSLPESTLDEIVDYALYLLAHSYESGRATIAMFFSYALPYRPVLERFDKKDGRRTLLNYVSTLTLMHDGPEYLFSDDVESSIQCMSNAFATLRSYAEAHLHLKLIQLVRKSPQLEIPSIVRNLPPTKSLKLEPNALRQAVQAMNKLFSYNIGWKAIVDLERLGFMKIVNKVMLLVRPTECHGRLDIMRSLLEFVWVVTTFPAMRMRLLDENAVDGEKMKTIFGYIMEICDRRIFDDSDECMRLSLFIVSNLVGAPLNQYDPETRKGTPSADVVKMWERFRSHNGLLMLMHLISNDEKNSDRDPVNDVLIREAACNALIGLARCEDIRQMLSKLPLVGGDELLATCKKIYQAPYRPEQELFYKQAKTLVEKVMKLTIKDEDAKDFSQERIIRSNIIAKTRYDFRADELQFNPNAGSKQPTSSLNDVLKVYFKEKHSHCKNPTTICPPFSLYTEHKCAAIHRSRPQLNFMARYLERGMRPIYRSSPLYTADLYHIYSRFAPHKTFHNKDGAFMSCAFSADDEHILLGTFEGELLWYNISTEDVECRQQCHTGGPLNEIISSSDGSLLLTSTNTGSSSSILWKLGEVPKLASRYSSASHARFSNTSNQYAVTTSDDYAKVYDLESESVVVQFKEGSTTAGHPYQRNIAMFDFKDTMLMSNGVLYDFRVGSAAPIHTFDKLNTENSGIFHPDCISLILNTEVYDLRNYRLMHHVPILDDAKIAFNSMGTVLYSMPRTDPDEEDDFNTVFKPQVTTLNAKNFEIIATNPFKRYLYDFSVDHSEGRIATVEKCDGMFVPEGNMCRILDIGKVRDDDEARAPHDDEHDNSDDEDLFNDSDRSDGSDDDDDDDEIHDLLFPPTDSEAGSGDEDSDDEDEEEDDSDSDGSHNESFGSLDAEIAEMLQDEFGGEEIYDDADGEDGMDDDEEDLSNDGEDGASDEEDEDEDLPGTSTIVLNPRLRRERRAQERRQEEQQRAEQEKQKAEESEE</sequence>
<accession>A0A4U5MGY9</accession>
<dbReference type="EMBL" id="AZBU02000008">
    <property type="protein sequence ID" value="TKR68560.1"/>
    <property type="molecule type" value="Genomic_DNA"/>
</dbReference>